<sequence length="268" mass="29446">MSHTTGDWESMRAFLSLVCQGSQAYQKVHNMPVYTPDLKRSAYDGDNKDGISKDELVKKGRGFYLMELGSFVPKTPPPFRTSIYKISQSALADLKAQCTPLGVEYVSSYDCMSPLLWVALTRARTQLHPEKAESQSRLGHPINLRSRDPDNLLSAQYFGNGVFPTMAGPMDARSLLSGDGLSIAASSIRKSINEINMDSIKVTTALVAPLGPTGILGYPVDFHDMDLMMNSWFNGSAQDFVIGDDLAPSTFRTLRPITGACFFLLCPM</sequence>
<protein>
    <submittedName>
        <fullName evidence="2">Uncharacterized protein</fullName>
    </submittedName>
</protein>
<reference evidence="2" key="1">
    <citation type="journal article" date="2023" name="IMA Fungus">
        <title>Comparative genomic study of the Penicillium genus elucidates a diverse pangenome and 15 lateral gene transfer events.</title>
        <authorList>
            <person name="Petersen C."/>
            <person name="Sorensen T."/>
            <person name="Nielsen M.R."/>
            <person name="Sondergaard T.E."/>
            <person name="Sorensen J.L."/>
            <person name="Fitzpatrick D.A."/>
            <person name="Frisvad J.C."/>
            <person name="Nielsen K.L."/>
        </authorList>
    </citation>
    <scope>NUCLEOTIDE SEQUENCE</scope>
    <source>
        <strain evidence="2">IBT 17514</strain>
    </source>
</reference>
<dbReference type="InterPro" id="IPR050317">
    <property type="entry name" value="Plant_Fungal_Acyltransferase"/>
</dbReference>
<evidence type="ECO:0000313" key="2">
    <source>
        <dbReference type="EMBL" id="KAJ5710168.1"/>
    </source>
</evidence>
<accession>A0AAD6MSN8</accession>
<keyword evidence="3" id="KW-1185">Reference proteome</keyword>
<comment type="caution">
    <text evidence="2">The sequence shown here is derived from an EMBL/GenBank/DDBJ whole genome shotgun (WGS) entry which is preliminary data.</text>
</comment>
<keyword evidence="1" id="KW-0808">Transferase</keyword>
<dbReference type="Gene3D" id="3.30.559.10">
    <property type="entry name" value="Chloramphenicol acetyltransferase-like domain"/>
    <property type="match status" value="1"/>
</dbReference>
<organism evidence="2 3">
    <name type="scientific">Penicillium malachiteum</name>
    <dbReference type="NCBI Taxonomy" id="1324776"/>
    <lineage>
        <taxon>Eukaryota</taxon>
        <taxon>Fungi</taxon>
        <taxon>Dikarya</taxon>
        <taxon>Ascomycota</taxon>
        <taxon>Pezizomycotina</taxon>
        <taxon>Eurotiomycetes</taxon>
        <taxon>Eurotiomycetidae</taxon>
        <taxon>Eurotiales</taxon>
        <taxon>Aspergillaceae</taxon>
        <taxon>Penicillium</taxon>
    </lineage>
</organism>
<dbReference type="PANTHER" id="PTHR31642">
    <property type="entry name" value="TRICHOTHECENE 3-O-ACETYLTRANSFERASE"/>
    <property type="match status" value="1"/>
</dbReference>
<name>A0AAD6MSN8_9EURO</name>
<evidence type="ECO:0000256" key="1">
    <source>
        <dbReference type="ARBA" id="ARBA00022679"/>
    </source>
</evidence>
<dbReference type="Pfam" id="PF02458">
    <property type="entry name" value="Transferase"/>
    <property type="match status" value="1"/>
</dbReference>
<dbReference type="GO" id="GO:0016747">
    <property type="term" value="F:acyltransferase activity, transferring groups other than amino-acyl groups"/>
    <property type="evidence" value="ECO:0007669"/>
    <property type="project" value="TreeGrafter"/>
</dbReference>
<proteinExistence type="predicted"/>
<dbReference type="AlphaFoldDB" id="A0AAD6MSN8"/>
<reference evidence="2" key="2">
    <citation type="submission" date="2023-01" db="EMBL/GenBank/DDBJ databases">
        <authorList>
            <person name="Petersen C."/>
        </authorList>
    </citation>
    <scope>NUCLEOTIDE SEQUENCE</scope>
    <source>
        <strain evidence="2">IBT 17514</strain>
    </source>
</reference>
<dbReference type="GO" id="GO:0044550">
    <property type="term" value="P:secondary metabolite biosynthetic process"/>
    <property type="evidence" value="ECO:0007669"/>
    <property type="project" value="TreeGrafter"/>
</dbReference>
<gene>
    <name evidence="2" type="ORF">N7493_009760</name>
</gene>
<evidence type="ECO:0000313" key="3">
    <source>
        <dbReference type="Proteomes" id="UP001215712"/>
    </source>
</evidence>
<dbReference type="Proteomes" id="UP001215712">
    <property type="component" value="Unassembled WGS sequence"/>
</dbReference>
<dbReference type="PANTHER" id="PTHR31642:SF310">
    <property type="entry name" value="FATTY ALCOHOL:CAFFEOYL-COA ACYLTRANSFERASE"/>
    <property type="match status" value="1"/>
</dbReference>
<dbReference type="EMBL" id="JAQJAN010000017">
    <property type="protein sequence ID" value="KAJ5710168.1"/>
    <property type="molecule type" value="Genomic_DNA"/>
</dbReference>
<dbReference type="InterPro" id="IPR023213">
    <property type="entry name" value="CAT-like_dom_sf"/>
</dbReference>